<gene>
    <name evidence="2" type="ORF">SUNI508_12610</name>
</gene>
<proteinExistence type="predicted"/>
<organism evidence="2 3">
    <name type="scientific">Seiridium unicorne</name>
    <dbReference type="NCBI Taxonomy" id="138068"/>
    <lineage>
        <taxon>Eukaryota</taxon>
        <taxon>Fungi</taxon>
        <taxon>Dikarya</taxon>
        <taxon>Ascomycota</taxon>
        <taxon>Pezizomycotina</taxon>
        <taxon>Sordariomycetes</taxon>
        <taxon>Xylariomycetidae</taxon>
        <taxon>Amphisphaeriales</taxon>
        <taxon>Sporocadaceae</taxon>
        <taxon>Seiridium</taxon>
    </lineage>
</organism>
<feature type="region of interest" description="Disordered" evidence="1">
    <location>
        <begin position="24"/>
        <end position="74"/>
    </location>
</feature>
<name>A0ABR2VH07_9PEZI</name>
<protein>
    <submittedName>
        <fullName evidence="2">Uncharacterized protein</fullName>
    </submittedName>
</protein>
<evidence type="ECO:0000313" key="2">
    <source>
        <dbReference type="EMBL" id="KAK9426066.1"/>
    </source>
</evidence>
<dbReference type="EMBL" id="JARVKF010000006">
    <property type="protein sequence ID" value="KAK9426066.1"/>
    <property type="molecule type" value="Genomic_DNA"/>
</dbReference>
<feature type="region of interest" description="Disordered" evidence="1">
    <location>
        <begin position="178"/>
        <end position="208"/>
    </location>
</feature>
<comment type="caution">
    <text evidence="2">The sequence shown here is derived from an EMBL/GenBank/DDBJ whole genome shotgun (WGS) entry which is preliminary data.</text>
</comment>
<accession>A0ABR2VH07</accession>
<keyword evidence="3" id="KW-1185">Reference proteome</keyword>
<feature type="compositionally biased region" description="Acidic residues" evidence="1">
    <location>
        <begin position="243"/>
        <end position="259"/>
    </location>
</feature>
<feature type="region of interest" description="Disordered" evidence="1">
    <location>
        <begin position="243"/>
        <end position="266"/>
    </location>
</feature>
<dbReference type="Proteomes" id="UP001408356">
    <property type="component" value="Unassembled WGS sequence"/>
</dbReference>
<feature type="compositionally biased region" description="Polar residues" evidence="1">
    <location>
        <begin position="53"/>
        <end position="74"/>
    </location>
</feature>
<evidence type="ECO:0000313" key="3">
    <source>
        <dbReference type="Proteomes" id="UP001408356"/>
    </source>
</evidence>
<sequence>MSTQINQTGSADLRIITTTVRSGPHGFIRIPRKPVAQDARQHRSATLSPGKVNGSNSGSSQWTPKPMEQTQAQAPPLVMNSQGAQKESSYKTALSAVYGRGSKKNVKTNKLAISAPVQMKVPPTIPDFQAPAAPMPKRPARMDVEIPGSTTSARQTHAGSANRTLPLLPLYPSNFESIQHAQPHPDKISRGPSEWKMSNPVSLPQTPRAKPLEEGRLISNQMRPYPVRPRFNVGNWSWSAEYGDDENGPVADWSEDDKEADAYPKRDATRKASIEAVVNGGTVSDDWPLSNGTGYVSLPEPSLENAGVELTKQSRRQGRIFSAEEISQFPDASCLAGEEYDDGDEFLDAGFDEESEVIDLLLDEEESAFQVDDSDESPHRHQIDIKITPPTPPLERSPSLVSNRYLTPDHAWKRIAERCHREASRSRDEAEQVLEHCLPLMKAFDLIKSHTEFSHLDSWDGAYQVLEMILEDRKYSATTCQQAQSSARWFHSEWQKDFEQEKEKQKRLQKAEA</sequence>
<reference evidence="2 3" key="1">
    <citation type="journal article" date="2024" name="J. Plant Pathol.">
        <title>Sequence and assembly of the genome of Seiridium unicorne, isolate CBS 538.82, causal agent of cypress canker disease.</title>
        <authorList>
            <person name="Scali E."/>
            <person name="Rocca G.D."/>
            <person name="Danti R."/>
            <person name="Garbelotto M."/>
            <person name="Barberini S."/>
            <person name="Baroncelli R."/>
            <person name="Emiliani G."/>
        </authorList>
    </citation>
    <scope>NUCLEOTIDE SEQUENCE [LARGE SCALE GENOMIC DNA]</scope>
    <source>
        <strain evidence="2 3">BM-138-508</strain>
    </source>
</reference>
<feature type="region of interest" description="Disordered" evidence="1">
    <location>
        <begin position="370"/>
        <end position="399"/>
    </location>
</feature>
<evidence type="ECO:0000256" key="1">
    <source>
        <dbReference type="SAM" id="MobiDB-lite"/>
    </source>
</evidence>